<organism evidence="1 2">
    <name type="scientific">Malus baccata</name>
    <name type="common">Siberian crab apple</name>
    <name type="synonym">Pyrus baccata</name>
    <dbReference type="NCBI Taxonomy" id="106549"/>
    <lineage>
        <taxon>Eukaryota</taxon>
        <taxon>Viridiplantae</taxon>
        <taxon>Streptophyta</taxon>
        <taxon>Embryophyta</taxon>
        <taxon>Tracheophyta</taxon>
        <taxon>Spermatophyta</taxon>
        <taxon>Magnoliopsida</taxon>
        <taxon>eudicotyledons</taxon>
        <taxon>Gunneridae</taxon>
        <taxon>Pentapetalae</taxon>
        <taxon>rosids</taxon>
        <taxon>fabids</taxon>
        <taxon>Rosales</taxon>
        <taxon>Rosaceae</taxon>
        <taxon>Amygdaloideae</taxon>
        <taxon>Maleae</taxon>
        <taxon>Malus</taxon>
    </lineage>
</organism>
<accession>A0A540K967</accession>
<dbReference type="Proteomes" id="UP000315295">
    <property type="component" value="Unassembled WGS sequence"/>
</dbReference>
<protein>
    <submittedName>
        <fullName evidence="1">Uncharacterized protein</fullName>
    </submittedName>
</protein>
<evidence type="ECO:0000313" key="1">
    <source>
        <dbReference type="EMBL" id="TQD70771.1"/>
    </source>
</evidence>
<dbReference type="AlphaFoldDB" id="A0A540K967"/>
<name>A0A540K967_MALBA</name>
<sequence length="54" mass="6042">MSLEEASYYREAIVASRLTRKNEPTTKHTEAHIACAPPAVVALVKHENMNEMDS</sequence>
<comment type="caution">
    <text evidence="1">The sequence shown here is derived from an EMBL/GenBank/DDBJ whole genome shotgun (WGS) entry which is preliminary data.</text>
</comment>
<keyword evidence="2" id="KW-1185">Reference proteome</keyword>
<dbReference type="EMBL" id="VIEB01001686">
    <property type="protein sequence ID" value="TQD70771.1"/>
    <property type="molecule type" value="Genomic_DNA"/>
</dbReference>
<evidence type="ECO:0000313" key="2">
    <source>
        <dbReference type="Proteomes" id="UP000315295"/>
    </source>
</evidence>
<reference evidence="1 2" key="1">
    <citation type="journal article" date="2019" name="G3 (Bethesda)">
        <title>Sequencing of a Wild Apple (Malus baccata) Genome Unravels the Differences Between Cultivated and Wild Apple Species Regarding Disease Resistance and Cold Tolerance.</title>
        <authorList>
            <person name="Chen X."/>
        </authorList>
    </citation>
    <scope>NUCLEOTIDE SEQUENCE [LARGE SCALE GENOMIC DNA]</scope>
    <source>
        <strain evidence="2">cv. Shandingzi</strain>
        <tissue evidence="1">Leaves</tissue>
    </source>
</reference>
<proteinExistence type="predicted"/>
<gene>
    <name evidence="1" type="ORF">C1H46_043694</name>
</gene>